<sequence>MDSNDLKRLGLTNVNIFDLFRLDPNGKSSAQLLGFSSSDNQKALKLIRKQYCDIVHLYRARDDDNEAILNSAMAFLEHDTVSRWAELVARPPPDPPDPERCPSPMPASINNHEQDNAVEKSGSLPPNGDMKCPKCNEGPFKTVRRLAGHAMKCPKNSEAPKAKPSSQACVYGCGYVKSNYSAHEAFDHYRCTCGRVVTAKHKDCTGKKTKINPAEYFFGLPLGYLAPKPKPEDILDRAFWNLPQGDIDVLVSLDRDAFTSMAFNAISKRRHHSLEPASIKTTGDAAESTANSCGTSVDQNILDMPSYPASQNGKSRDIRRSPQYCPRGGLNASKGSVDAKPITERFRNAGTRCQPTTQNSPPRISDPEVEVRSAVSVHQPNLFPQAYFDDVTLDLYNYCSCE</sequence>
<feature type="region of interest" description="Disordered" evidence="1">
    <location>
        <begin position="277"/>
        <end position="336"/>
    </location>
</feature>
<accession>A0A8K0SHD4</accession>
<proteinExistence type="predicted"/>
<dbReference type="EMBL" id="JAGPNK010000031">
    <property type="protein sequence ID" value="KAH7303587.1"/>
    <property type="molecule type" value="Genomic_DNA"/>
</dbReference>
<evidence type="ECO:0000313" key="3">
    <source>
        <dbReference type="Proteomes" id="UP000813444"/>
    </source>
</evidence>
<reference evidence="2" key="1">
    <citation type="journal article" date="2021" name="Nat. Commun.">
        <title>Genetic determinants of endophytism in the Arabidopsis root mycobiome.</title>
        <authorList>
            <person name="Mesny F."/>
            <person name="Miyauchi S."/>
            <person name="Thiergart T."/>
            <person name="Pickel B."/>
            <person name="Atanasova L."/>
            <person name="Karlsson M."/>
            <person name="Huettel B."/>
            <person name="Barry K.W."/>
            <person name="Haridas S."/>
            <person name="Chen C."/>
            <person name="Bauer D."/>
            <person name="Andreopoulos W."/>
            <person name="Pangilinan J."/>
            <person name="LaButti K."/>
            <person name="Riley R."/>
            <person name="Lipzen A."/>
            <person name="Clum A."/>
            <person name="Drula E."/>
            <person name="Henrissat B."/>
            <person name="Kohler A."/>
            <person name="Grigoriev I.V."/>
            <person name="Martin F.M."/>
            <person name="Hacquard S."/>
        </authorList>
    </citation>
    <scope>NUCLEOTIDE SEQUENCE</scope>
    <source>
        <strain evidence="2">MPI-CAGE-CH-0235</strain>
    </source>
</reference>
<feature type="region of interest" description="Disordered" evidence="1">
    <location>
        <begin position="88"/>
        <end position="123"/>
    </location>
</feature>
<keyword evidence="3" id="KW-1185">Reference proteome</keyword>
<feature type="compositionally biased region" description="Polar residues" evidence="1">
    <location>
        <begin position="288"/>
        <end position="299"/>
    </location>
</feature>
<evidence type="ECO:0000313" key="2">
    <source>
        <dbReference type="EMBL" id="KAH7303587.1"/>
    </source>
</evidence>
<evidence type="ECO:0000256" key="1">
    <source>
        <dbReference type="SAM" id="MobiDB-lite"/>
    </source>
</evidence>
<name>A0A8K0SHD4_9HYPO</name>
<organism evidence="2 3">
    <name type="scientific">Stachybotrys elegans</name>
    <dbReference type="NCBI Taxonomy" id="80388"/>
    <lineage>
        <taxon>Eukaryota</taxon>
        <taxon>Fungi</taxon>
        <taxon>Dikarya</taxon>
        <taxon>Ascomycota</taxon>
        <taxon>Pezizomycotina</taxon>
        <taxon>Sordariomycetes</taxon>
        <taxon>Hypocreomycetidae</taxon>
        <taxon>Hypocreales</taxon>
        <taxon>Stachybotryaceae</taxon>
        <taxon>Stachybotrys</taxon>
    </lineage>
</organism>
<comment type="caution">
    <text evidence="2">The sequence shown here is derived from an EMBL/GenBank/DDBJ whole genome shotgun (WGS) entry which is preliminary data.</text>
</comment>
<feature type="compositionally biased region" description="Pro residues" evidence="1">
    <location>
        <begin position="90"/>
        <end position="105"/>
    </location>
</feature>
<gene>
    <name evidence="2" type="ORF">B0I35DRAFT_178282</name>
</gene>
<protein>
    <submittedName>
        <fullName evidence="2">Uncharacterized protein</fullName>
    </submittedName>
</protein>
<dbReference type="AlphaFoldDB" id="A0A8K0SHD4"/>
<dbReference type="Proteomes" id="UP000813444">
    <property type="component" value="Unassembled WGS sequence"/>
</dbReference>